<feature type="compositionally biased region" description="Polar residues" evidence="1">
    <location>
        <begin position="1"/>
        <end position="10"/>
    </location>
</feature>
<accession>E9B2K7</accession>
<evidence type="ECO:0000256" key="1">
    <source>
        <dbReference type="SAM" id="MobiDB-lite"/>
    </source>
</evidence>
<feature type="region of interest" description="Disordered" evidence="1">
    <location>
        <begin position="1"/>
        <end position="35"/>
    </location>
</feature>
<evidence type="ECO:0000313" key="3">
    <source>
        <dbReference type="Proteomes" id="UP000007259"/>
    </source>
</evidence>
<dbReference type="RefSeq" id="XP_003877926.1">
    <property type="nucleotide sequence ID" value="XM_003877877.1"/>
</dbReference>
<dbReference type="AlphaFoldDB" id="E9B2K7"/>
<dbReference type="Proteomes" id="UP000007259">
    <property type="component" value="Chromosome 31"/>
</dbReference>
<dbReference type="VEuPathDB" id="TriTrypDB:LmxM.31.0830"/>
<evidence type="ECO:0000313" key="2">
    <source>
        <dbReference type="EMBL" id="CBZ29470.1"/>
    </source>
</evidence>
<protein>
    <submittedName>
        <fullName evidence="2">Uncharacterized protein</fullName>
    </submittedName>
</protein>
<feature type="compositionally biased region" description="Low complexity" evidence="1">
    <location>
        <begin position="18"/>
        <end position="35"/>
    </location>
</feature>
<name>E9B2K7_LEIMU</name>
<dbReference type="KEGG" id="lmi:LMXM_31_0830"/>
<sequence>MSQESSTSPLTRGEQHNTSTSPPRSGSTSSSNTSIPCESALKLGPTLWVEVWENQRWYPVIGWGTSRFLTDLPVFCFVPPARRLCGGHPKDFDVAFQSVNPASPHAPNPQWPARRILTVALPAGYRWVGFWEVFTEHPHGTDTAGWRYGGQFLKSVDRTNAGAADAASPREVLAPFKKTHTPLCVVRRRLWRRRVALAGVDEPAPSTDDLFPGHSEQQLHSYLSEKEEEMEMAEHLKEAEFMAAQAGEPWLQEQQMRAEEELRKFCRELQNRESESRMRTTNPSFANPFRQPEGFFHVSSDGDDDGDSPTDVNAHPEEEFSGAVAAASWVRDSRSSRAGPAVSSPVATTEDATAGHSTESSHGGCTVVAYSTTAPSRVDGSDLVGQNTVKEFVASTPTDAELLRTDDANVAAENAVDQFVASSPTDPGALSSDDQTTGVSIGGIRDPTDADFRAIFSQFITPSGDYKPS</sequence>
<proteinExistence type="predicted"/>
<dbReference type="OrthoDB" id="72441at2759"/>
<feature type="compositionally biased region" description="Polar residues" evidence="1">
    <location>
        <begin position="345"/>
        <end position="364"/>
    </location>
</feature>
<dbReference type="EMBL" id="FR799584">
    <property type="protein sequence ID" value="CBZ29470.1"/>
    <property type="molecule type" value="Genomic_DNA"/>
</dbReference>
<reference evidence="2 3" key="1">
    <citation type="journal article" date="2011" name="Genome Res.">
        <title>Chromosome and gene copy number variation allow major structural change between species and strains of Leishmania.</title>
        <authorList>
            <person name="Rogers M.B."/>
            <person name="Hilley J.D."/>
            <person name="Dickens N.J."/>
            <person name="Wilkes J."/>
            <person name="Bates P.A."/>
            <person name="Depledge D.P."/>
            <person name="Harris D."/>
            <person name="Her Y."/>
            <person name="Herzyk P."/>
            <person name="Imamura H."/>
            <person name="Otto T.D."/>
            <person name="Sanders M."/>
            <person name="Seeger K."/>
            <person name="Dujardin J.C."/>
            <person name="Berriman M."/>
            <person name="Smith D.F."/>
            <person name="Hertz-Fowler C."/>
            <person name="Mottram J.C."/>
        </authorList>
    </citation>
    <scope>NUCLEOTIDE SEQUENCE [LARGE SCALE GENOMIC DNA]</scope>
    <source>
        <strain evidence="2 3">MHOM/GT/2001/U1103</strain>
    </source>
</reference>
<keyword evidence="3" id="KW-1185">Reference proteome</keyword>
<feature type="region of interest" description="Disordered" evidence="1">
    <location>
        <begin position="271"/>
        <end position="364"/>
    </location>
</feature>
<dbReference type="PhylomeDB" id="E9B2K7"/>
<organism evidence="2 3">
    <name type="scientific">Leishmania mexicana (strain MHOM/GT/2001/U1103)</name>
    <dbReference type="NCBI Taxonomy" id="929439"/>
    <lineage>
        <taxon>Eukaryota</taxon>
        <taxon>Discoba</taxon>
        <taxon>Euglenozoa</taxon>
        <taxon>Kinetoplastea</taxon>
        <taxon>Metakinetoplastina</taxon>
        <taxon>Trypanosomatida</taxon>
        <taxon>Trypanosomatidae</taxon>
        <taxon>Leishmaniinae</taxon>
        <taxon>Leishmania</taxon>
    </lineage>
</organism>
<dbReference type="GeneID" id="13453515"/>
<gene>
    <name evidence="2" type="ORF">LMXM_31_0830</name>
</gene>
<feature type="region of interest" description="Disordered" evidence="1">
    <location>
        <begin position="421"/>
        <end position="447"/>
    </location>
</feature>
<dbReference type="OMA" id="WYPVIGW"/>